<sequence>MWYYLDNKKKKCGPVADAALNELYTKHIINQDTKVWSRGMQSWAQLKSTDLFRQFGRKTYTRLKELSNATKLFRGLLSAFTILVFLTLLIDFKRLAYFEKLLVSPDTSSTFLKCVGLEYHKISFLTSLVLFILLLFIAKAAQNWIFTIVSNLRALDKSCRLSPSFSGWSLFIPIVNLVNPFIVVFYVYKASKNANGKALNILDLNFLILWWFFTLFELLILFFQKIWFSGFVSIDAAKGILIFAIYHTVILTIACIFWIVLVSRIFLLQRKIFYK</sequence>
<keyword evidence="1" id="KW-0472">Membrane</keyword>
<reference evidence="4 5" key="1">
    <citation type="submission" date="2022-03" db="EMBL/GenBank/DDBJ databases">
        <title>Novel taxa within the pig intestine.</title>
        <authorList>
            <person name="Wylensek D."/>
            <person name="Bishof K."/>
            <person name="Afrizal A."/>
            <person name="Clavel T."/>
        </authorList>
    </citation>
    <scope>NUCLEOTIDE SEQUENCE [LARGE SCALE GENOMIC DNA]</scope>
    <source>
        <strain evidence="4 5">CLA-KB-P66</strain>
    </source>
</reference>
<evidence type="ECO:0000313" key="5">
    <source>
        <dbReference type="Proteomes" id="UP001275932"/>
    </source>
</evidence>
<gene>
    <name evidence="4" type="ORF">MOX91_05235</name>
</gene>
<dbReference type="InterPro" id="IPR025565">
    <property type="entry name" value="DUF4328"/>
</dbReference>
<dbReference type="RefSeq" id="WP_370397030.1">
    <property type="nucleotide sequence ID" value="NZ_JALBUT010000005.1"/>
</dbReference>
<evidence type="ECO:0000259" key="2">
    <source>
        <dbReference type="Pfam" id="PF14219"/>
    </source>
</evidence>
<feature type="transmembrane region" description="Helical" evidence="1">
    <location>
        <begin position="72"/>
        <end position="92"/>
    </location>
</feature>
<keyword evidence="1" id="KW-0812">Transmembrane</keyword>
<dbReference type="Pfam" id="PF14219">
    <property type="entry name" value="DUF4328"/>
    <property type="match status" value="1"/>
</dbReference>
<evidence type="ECO:0000313" key="4">
    <source>
        <dbReference type="EMBL" id="MDX8415583.1"/>
    </source>
</evidence>
<keyword evidence="5" id="KW-1185">Reference proteome</keyword>
<comment type="caution">
    <text evidence="4">The sequence shown here is derived from an EMBL/GenBank/DDBJ whole genome shotgun (WGS) entry which is preliminary data.</text>
</comment>
<keyword evidence="1" id="KW-1133">Transmembrane helix</keyword>
<evidence type="ECO:0000259" key="3">
    <source>
        <dbReference type="Pfam" id="PF14237"/>
    </source>
</evidence>
<feature type="domain" description="DUF4328" evidence="2">
    <location>
        <begin position="122"/>
        <end position="265"/>
    </location>
</feature>
<feature type="transmembrane region" description="Helical" evidence="1">
    <location>
        <begin position="240"/>
        <end position="267"/>
    </location>
</feature>
<proteinExistence type="predicted"/>
<feature type="domain" description="GYF" evidence="3">
    <location>
        <begin position="2"/>
        <end position="48"/>
    </location>
</feature>
<feature type="transmembrane region" description="Helical" evidence="1">
    <location>
        <begin position="208"/>
        <end position="228"/>
    </location>
</feature>
<dbReference type="InterPro" id="IPR025640">
    <property type="entry name" value="GYF_2"/>
</dbReference>
<dbReference type="Pfam" id="PF14237">
    <property type="entry name" value="GYF_2"/>
    <property type="match status" value="1"/>
</dbReference>
<organism evidence="4 5">
    <name type="scientific">Intestinicryptomonas porci</name>
    <dbReference type="NCBI Taxonomy" id="2926320"/>
    <lineage>
        <taxon>Bacteria</taxon>
        <taxon>Pseudomonadati</taxon>
        <taxon>Verrucomicrobiota</taxon>
        <taxon>Opitutia</taxon>
        <taxon>Opitutales</taxon>
        <taxon>Intestinicryptomonaceae</taxon>
        <taxon>Intestinicryptomonas</taxon>
    </lineage>
</organism>
<evidence type="ECO:0000256" key="1">
    <source>
        <dbReference type="SAM" id="Phobius"/>
    </source>
</evidence>
<name>A0ABU4WH41_9BACT</name>
<feature type="transmembrane region" description="Helical" evidence="1">
    <location>
        <begin position="122"/>
        <end position="145"/>
    </location>
</feature>
<accession>A0ABU4WH41</accession>
<protein>
    <submittedName>
        <fullName evidence="4">GYF domain-containing protein</fullName>
    </submittedName>
</protein>
<dbReference type="Proteomes" id="UP001275932">
    <property type="component" value="Unassembled WGS sequence"/>
</dbReference>
<feature type="transmembrane region" description="Helical" evidence="1">
    <location>
        <begin position="165"/>
        <end position="188"/>
    </location>
</feature>
<dbReference type="EMBL" id="JALBUT010000005">
    <property type="protein sequence ID" value="MDX8415583.1"/>
    <property type="molecule type" value="Genomic_DNA"/>
</dbReference>